<dbReference type="WBParaSite" id="TTAC_0000375401-mRNA-1">
    <property type="protein sequence ID" value="TTAC_0000375401-mRNA-1"/>
    <property type="gene ID" value="TTAC_0000375401"/>
</dbReference>
<reference evidence="2" key="1">
    <citation type="submission" date="2017-02" db="UniProtKB">
        <authorList>
            <consortium name="WormBaseParasite"/>
        </authorList>
    </citation>
    <scope>IDENTIFICATION</scope>
</reference>
<accession>A0A0R3WSL4</accession>
<sequence length="340" mass="36845">LVQDAETAGYRVVPPPSPDTTHDLFSPSPSHARQFFGPAGSPVGSGCGSDDCLSSNAPLSRVLMVVATLVNCVTPPYLAGLPPPLEEDDDEIEQVMAFASVKGRRSASGGGLSETGGRPFRGRSLFPGPGLIPPLSAWRENARFLSSQPSALRFAFLCAYARHSALRQLGLQLVSGLRYPLVSTTSTSVAPASVRVPRPLHLNTFTGIELVTLRFLVRCLFQSADRCDLLAGKPSLLHATGLRPVWANHSHLAQLLATAVPVCMWVCVERSAVLSRDTRRQMAQHTHTHTHVGNEWIPGIDDTLYLGSDAQRRFCRGREYAEKDGGMLTMKIWTKLSSIP</sequence>
<dbReference type="AlphaFoldDB" id="A0A0R3WSL4"/>
<proteinExistence type="predicted"/>
<protein>
    <submittedName>
        <fullName evidence="2">E3 ubiquitin-protein ligase</fullName>
    </submittedName>
</protein>
<dbReference type="STRING" id="6205.A0A0R3WSL4"/>
<organism evidence="2">
    <name type="scientific">Hydatigena taeniaeformis</name>
    <name type="common">Feline tapeworm</name>
    <name type="synonym">Taenia taeniaeformis</name>
    <dbReference type="NCBI Taxonomy" id="6205"/>
    <lineage>
        <taxon>Eukaryota</taxon>
        <taxon>Metazoa</taxon>
        <taxon>Spiralia</taxon>
        <taxon>Lophotrochozoa</taxon>
        <taxon>Platyhelminthes</taxon>
        <taxon>Cestoda</taxon>
        <taxon>Eucestoda</taxon>
        <taxon>Cyclophyllidea</taxon>
        <taxon>Taeniidae</taxon>
        <taxon>Hydatigera</taxon>
    </lineage>
</organism>
<feature type="region of interest" description="Disordered" evidence="1">
    <location>
        <begin position="1"/>
        <end position="30"/>
    </location>
</feature>
<evidence type="ECO:0000313" key="2">
    <source>
        <dbReference type="WBParaSite" id="TTAC_0000375401-mRNA-1"/>
    </source>
</evidence>
<name>A0A0R3WSL4_HYDTA</name>
<evidence type="ECO:0000256" key="1">
    <source>
        <dbReference type="SAM" id="MobiDB-lite"/>
    </source>
</evidence>